<feature type="transmembrane region" description="Helical" evidence="7">
    <location>
        <begin position="331"/>
        <end position="353"/>
    </location>
</feature>
<evidence type="ECO:0000256" key="6">
    <source>
        <dbReference type="ARBA" id="ARBA00038076"/>
    </source>
</evidence>
<feature type="transmembrane region" description="Helical" evidence="7">
    <location>
        <begin position="373"/>
        <end position="390"/>
    </location>
</feature>
<feature type="transmembrane region" description="Helical" evidence="7">
    <location>
        <begin position="276"/>
        <end position="299"/>
    </location>
</feature>
<dbReference type="PANTHER" id="PTHR30572">
    <property type="entry name" value="MEMBRANE COMPONENT OF TRANSPORTER-RELATED"/>
    <property type="match status" value="1"/>
</dbReference>
<proteinExistence type="inferred from homology"/>
<comment type="subcellular location">
    <subcellularLocation>
        <location evidence="1">Cell membrane</location>
        <topology evidence="1">Multi-pass membrane protein</topology>
    </subcellularLocation>
</comment>
<evidence type="ECO:0000313" key="9">
    <source>
        <dbReference type="EMBL" id="MSB22521.1"/>
    </source>
</evidence>
<dbReference type="Proteomes" id="UP000434475">
    <property type="component" value="Unassembled WGS sequence"/>
</dbReference>
<keyword evidence="2" id="KW-1003">Cell membrane</keyword>
<dbReference type="InterPro" id="IPR003838">
    <property type="entry name" value="ABC3_permease_C"/>
</dbReference>
<keyword evidence="4 7" id="KW-1133">Transmembrane helix</keyword>
<evidence type="ECO:0000256" key="2">
    <source>
        <dbReference type="ARBA" id="ARBA00022475"/>
    </source>
</evidence>
<evidence type="ECO:0000313" key="10">
    <source>
        <dbReference type="Proteomes" id="UP000434475"/>
    </source>
</evidence>
<keyword evidence="3 7" id="KW-0812">Transmembrane</keyword>
<comment type="similarity">
    <text evidence="6">Belongs to the ABC-4 integral membrane protein family.</text>
</comment>
<organism evidence="9 10">
    <name type="scientific">Flavonifractor plautii</name>
    <name type="common">Fusobacterium plautii</name>
    <dbReference type="NCBI Taxonomy" id="292800"/>
    <lineage>
        <taxon>Bacteria</taxon>
        <taxon>Bacillati</taxon>
        <taxon>Bacillota</taxon>
        <taxon>Clostridia</taxon>
        <taxon>Eubacteriales</taxon>
        <taxon>Oscillospiraceae</taxon>
        <taxon>Flavonifractor</taxon>
    </lineage>
</organism>
<name>A0A6I2R9R5_FLAPL</name>
<evidence type="ECO:0000256" key="4">
    <source>
        <dbReference type="ARBA" id="ARBA00022989"/>
    </source>
</evidence>
<keyword evidence="5 7" id="KW-0472">Membrane</keyword>
<dbReference type="AlphaFoldDB" id="A0A6I2R9R5"/>
<feature type="domain" description="ABC3 transporter permease C-terminal" evidence="8">
    <location>
        <begin position="762"/>
        <end position="878"/>
    </location>
</feature>
<feature type="domain" description="ABC3 transporter permease C-terminal" evidence="8">
    <location>
        <begin position="282"/>
        <end position="402"/>
    </location>
</feature>
<sequence length="888" mass="97489">MNVSNRKCVRTLARRSLRASRTRNLIAVLAIALTTVLFTSLFTIALSINDGFQQNNFRQVGGYSHGGFKYLTEAQYEALKDDPLIGQAGLRRFVGMPTQDPFNKAHVEVSYADANDAHWMYCDPAEGRLPQEGTDEAATDTHVLELLGVEPELGARFTLTFDVDGHETTQTFTLSGWWEYDEAIVANHVLLPESRVDALLDEAGVNPNAPEDGMTGAWNLDVMLKSGSAHIERDMEQILAGHGFQSEDAAGEYYIRSGVNWGYTGAQLASGLDVQVVAAIAAVLLLILFTGYLIIYNVFQISVTNDIRFYGLLKTIGTTGRQLRRIIRYQALALSLAGIPVGLLLGWLVGAGLTPAVIGRLNGVTNVVSVNPVLFAASALFALVTVLLSCRKPGRMAAKVSPVEAVRYTEGSKTRRKAGKRAGKGVSLLSMAWANLGRNRGKTVVTVLSLCLAVVLLTMTVTFAKGFDMDKYIAAFTASDFILADAGHFQTGGEVFNPDMALPENAVEEVEARGGITAGGRTYGCTSPVEEFITEEYYRSVWGRWNDAETLDQMVSGMDRTEDGLLADRAQLYGMERFALDRLTVLEGDISKLYEPGGRYVAAVYSEDDYGSPRMDSHWARLGDKITLRHVEEYEYYNPNTGEVYGGEEDIPEGAPFAARAVKYRDLEYEVAALVSVPTALSYRYYGADEFILNDQTFLQDTGTGDIMYYAFDVDDGATADMEGFLRDYTENVNPQLDYESKAAYAAEFEGFRGMFLMLGGALSFIVGLVGVLNFFNAVLTGIITRRREFAVLQSIGMTGGQLKKMLVLEGLLYTLAAVLASLLLTVVMGPLLGTAVNSLFWFFTYRFTLAPILPIFPIFVVLGLVIPLLTYRSIARHTVVERLREAE</sequence>
<feature type="transmembrane region" description="Helical" evidence="7">
    <location>
        <begin position="812"/>
        <end position="833"/>
    </location>
</feature>
<dbReference type="RefSeq" id="WP_172698138.1">
    <property type="nucleotide sequence ID" value="NZ_JADMVA010000043.1"/>
</dbReference>
<protein>
    <submittedName>
        <fullName evidence="9">FtsX-like permease family protein</fullName>
    </submittedName>
</protein>
<dbReference type="Pfam" id="PF02687">
    <property type="entry name" value="FtsX"/>
    <property type="match status" value="2"/>
</dbReference>
<evidence type="ECO:0000259" key="8">
    <source>
        <dbReference type="Pfam" id="PF02687"/>
    </source>
</evidence>
<evidence type="ECO:0000256" key="3">
    <source>
        <dbReference type="ARBA" id="ARBA00022692"/>
    </source>
</evidence>
<dbReference type="EMBL" id="WKPR01000043">
    <property type="protein sequence ID" value="MSB22521.1"/>
    <property type="molecule type" value="Genomic_DNA"/>
</dbReference>
<feature type="transmembrane region" description="Helical" evidence="7">
    <location>
        <begin position="24"/>
        <end position="48"/>
    </location>
</feature>
<reference evidence="9 10" key="1">
    <citation type="journal article" date="2019" name="Nat. Med.">
        <title>A library of human gut bacterial isolates paired with longitudinal multiomics data enables mechanistic microbiome research.</title>
        <authorList>
            <person name="Poyet M."/>
            <person name="Groussin M."/>
            <person name="Gibbons S.M."/>
            <person name="Avila-Pacheco J."/>
            <person name="Jiang X."/>
            <person name="Kearney S.M."/>
            <person name="Perrotta A.R."/>
            <person name="Berdy B."/>
            <person name="Zhao S."/>
            <person name="Lieberman T.D."/>
            <person name="Swanson P.K."/>
            <person name="Smith M."/>
            <person name="Roesemann S."/>
            <person name="Alexander J.E."/>
            <person name="Rich S.A."/>
            <person name="Livny J."/>
            <person name="Vlamakis H."/>
            <person name="Clish C."/>
            <person name="Bullock K."/>
            <person name="Deik A."/>
            <person name="Scott J."/>
            <person name="Pierce K.A."/>
            <person name="Xavier R.J."/>
            <person name="Alm E.J."/>
        </authorList>
    </citation>
    <scope>NUCLEOTIDE SEQUENCE [LARGE SCALE GENOMIC DNA]</scope>
    <source>
        <strain evidence="9 10">BIOML-A2</strain>
    </source>
</reference>
<evidence type="ECO:0000256" key="5">
    <source>
        <dbReference type="ARBA" id="ARBA00023136"/>
    </source>
</evidence>
<dbReference type="GO" id="GO:0005886">
    <property type="term" value="C:plasma membrane"/>
    <property type="evidence" value="ECO:0007669"/>
    <property type="project" value="UniProtKB-SubCell"/>
</dbReference>
<gene>
    <name evidence="9" type="ORF">GKE97_23965</name>
</gene>
<feature type="transmembrane region" description="Helical" evidence="7">
    <location>
        <begin position="444"/>
        <end position="464"/>
    </location>
</feature>
<dbReference type="PANTHER" id="PTHR30572:SF4">
    <property type="entry name" value="ABC TRANSPORTER PERMEASE YTRF"/>
    <property type="match status" value="1"/>
</dbReference>
<evidence type="ECO:0000256" key="1">
    <source>
        <dbReference type="ARBA" id="ARBA00004651"/>
    </source>
</evidence>
<dbReference type="GO" id="GO:0022857">
    <property type="term" value="F:transmembrane transporter activity"/>
    <property type="evidence" value="ECO:0007669"/>
    <property type="project" value="TreeGrafter"/>
</dbReference>
<feature type="transmembrane region" description="Helical" evidence="7">
    <location>
        <begin position="755"/>
        <end position="780"/>
    </location>
</feature>
<feature type="transmembrane region" description="Helical" evidence="7">
    <location>
        <begin position="853"/>
        <end position="875"/>
    </location>
</feature>
<accession>A0A6I2R9R5</accession>
<dbReference type="InterPro" id="IPR050250">
    <property type="entry name" value="Macrolide_Exporter_MacB"/>
</dbReference>
<evidence type="ECO:0000256" key="7">
    <source>
        <dbReference type="SAM" id="Phobius"/>
    </source>
</evidence>
<comment type="caution">
    <text evidence="9">The sequence shown here is derived from an EMBL/GenBank/DDBJ whole genome shotgun (WGS) entry which is preliminary data.</text>
</comment>